<dbReference type="OrthoDB" id="1470350at2759"/>
<dbReference type="OMA" id="RICIGVH"/>
<dbReference type="InterPro" id="IPR001128">
    <property type="entry name" value="Cyt_P450"/>
</dbReference>
<keyword evidence="5 8" id="KW-0560">Oxidoreductase</keyword>
<dbReference type="PRINTS" id="PR00463">
    <property type="entry name" value="EP450I"/>
</dbReference>
<evidence type="ECO:0000256" key="5">
    <source>
        <dbReference type="ARBA" id="ARBA00023002"/>
    </source>
</evidence>
<dbReference type="HOGENOM" id="CLU_001570_14_2_1"/>
<dbReference type="KEGG" id="ela:UCREL1_8129"/>
<comment type="cofactor">
    <cofactor evidence="1 7">
        <name>heme</name>
        <dbReference type="ChEBI" id="CHEBI:30413"/>
    </cofactor>
</comment>
<evidence type="ECO:0000313" key="9">
    <source>
        <dbReference type="EMBL" id="EMR64920.1"/>
    </source>
</evidence>
<dbReference type="Pfam" id="PF00067">
    <property type="entry name" value="p450"/>
    <property type="match status" value="1"/>
</dbReference>
<keyword evidence="6 7" id="KW-0408">Iron</keyword>
<dbReference type="GO" id="GO:0005506">
    <property type="term" value="F:iron ion binding"/>
    <property type="evidence" value="ECO:0007669"/>
    <property type="project" value="InterPro"/>
</dbReference>
<protein>
    <submittedName>
        <fullName evidence="9">Putative benzoate 4-monooxygenase cytochrome protein</fullName>
    </submittedName>
</protein>
<dbReference type="PANTHER" id="PTHR24305:SF96">
    <property type="entry name" value="CYTOCHROME P450 MONOOXYGENASE STCB-RELATED"/>
    <property type="match status" value="1"/>
</dbReference>
<dbReference type="CDD" id="cd11059">
    <property type="entry name" value="CYP_fungal"/>
    <property type="match status" value="1"/>
</dbReference>
<dbReference type="Proteomes" id="UP000012174">
    <property type="component" value="Unassembled WGS sequence"/>
</dbReference>
<evidence type="ECO:0000256" key="2">
    <source>
        <dbReference type="ARBA" id="ARBA00010617"/>
    </source>
</evidence>
<evidence type="ECO:0000256" key="8">
    <source>
        <dbReference type="RuleBase" id="RU000461"/>
    </source>
</evidence>
<evidence type="ECO:0000256" key="6">
    <source>
        <dbReference type="ARBA" id="ARBA00023004"/>
    </source>
</evidence>
<evidence type="ECO:0000313" key="10">
    <source>
        <dbReference type="Proteomes" id="UP000012174"/>
    </source>
</evidence>
<proteinExistence type="inferred from homology"/>
<dbReference type="InterPro" id="IPR002401">
    <property type="entry name" value="Cyt_P450_E_grp-I"/>
</dbReference>
<gene>
    <name evidence="9" type="ORF">UCREL1_8129</name>
</gene>
<reference evidence="10" key="1">
    <citation type="journal article" date="2013" name="Genome Announc.">
        <title>Draft genome sequence of the grapevine dieback fungus Eutypa lata UCR-EL1.</title>
        <authorList>
            <person name="Blanco-Ulate B."/>
            <person name="Rolshausen P.E."/>
            <person name="Cantu D."/>
        </authorList>
    </citation>
    <scope>NUCLEOTIDE SEQUENCE [LARGE SCALE GENOMIC DNA]</scope>
    <source>
        <strain evidence="10">UCR-EL1</strain>
    </source>
</reference>
<dbReference type="InterPro" id="IPR017972">
    <property type="entry name" value="Cyt_P450_CS"/>
</dbReference>
<dbReference type="InterPro" id="IPR036396">
    <property type="entry name" value="Cyt_P450_sf"/>
</dbReference>
<organism evidence="9 10">
    <name type="scientific">Eutypa lata (strain UCR-EL1)</name>
    <name type="common">Grapevine dieback disease fungus</name>
    <name type="synonym">Eutypa armeniacae</name>
    <dbReference type="NCBI Taxonomy" id="1287681"/>
    <lineage>
        <taxon>Eukaryota</taxon>
        <taxon>Fungi</taxon>
        <taxon>Dikarya</taxon>
        <taxon>Ascomycota</taxon>
        <taxon>Pezizomycotina</taxon>
        <taxon>Sordariomycetes</taxon>
        <taxon>Xylariomycetidae</taxon>
        <taxon>Xylariales</taxon>
        <taxon>Diatrypaceae</taxon>
        <taxon>Eutypa</taxon>
    </lineage>
</organism>
<evidence type="ECO:0000256" key="1">
    <source>
        <dbReference type="ARBA" id="ARBA00001971"/>
    </source>
</evidence>
<keyword evidence="4 7" id="KW-0479">Metal-binding</keyword>
<keyword evidence="3 7" id="KW-0349">Heme</keyword>
<dbReference type="GO" id="GO:0016705">
    <property type="term" value="F:oxidoreductase activity, acting on paired donors, with incorporation or reduction of molecular oxygen"/>
    <property type="evidence" value="ECO:0007669"/>
    <property type="project" value="InterPro"/>
</dbReference>
<dbReference type="STRING" id="1287681.M7TDZ4"/>
<sequence>MELLLYEQGLHVAGIAIIFTLLVKLYQGLFNPLSKVPGPWYSKWTDLVDKYHGLRRDRHVWVQSLHDKYGPIVRMSPDKVDVADPAAAQRIHRVKGGFRKSPWYTKVIAGAPNIVSATDPDVHRRFRRLLSAPMSESGLKAVLPEVESKVRLAVQRIGEEMQERGSADVWKWWLFMATDVIGELSFGESFRMLEYKKINQYAKDLQTLDSLNSLRATFPIFHWIGGIMPISKIRESQKLFPRLFAYAAQSLQRHKTLVENGDANVKQTLLQKVYRANEDESMTWDELLSNARTYIVAGSDTTSNTLTWLTWAVCKHPDVKRRLVGEVGALPADFTHDDVRHLPYLNQVIEETLRLYPAVPSGLPRAVPLEGVTFNKLWLPAGTTVLTQAYSLHRDPVAFPDAETFDPSRWEKPTQAMKDSFMPFGGGSRVCIGLHLAYIEMRMAAARFFREFPNATVSNLEGMCDDDMMQDAFFLGSPRGHRCLIQAY</sequence>
<comment type="similarity">
    <text evidence="2 8">Belongs to the cytochrome P450 family.</text>
</comment>
<dbReference type="PRINTS" id="PR00385">
    <property type="entry name" value="P450"/>
</dbReference>
<evidence type="ECO:0000256" key="4">
    <source>
        <dbReference type="ARBA" id="ARBA00022723"/>
    </source>
</evidence>
<name>M7TDZ4_EUTLA</name>
<keyword evidence="8 9" id="KW-0503">Monooxygenase</keyword>
<dbReference type="InterPro" id="IPR050121">
    <property type="entry name" value="Cytochrome_P450_monoxygenase"/>
</dbReference>
<accession>M7TDZ4</accession>
<dbReference type="PROSITE" id="PS00086">
    <property type="entry name" value="CYTOCHROME_P450"/>
    <property type="match status" value="1"/>
</dbReference>
<feature type="binding site" description="axial binding residue" evidence="7">
    <location>
        <position position="431"/>
    </location>
    <ligand>
        <name>heme</name>
        <dbReference type="ChEBI" id="CHEBI:30413"/>
    </ligand>
    <ligandPart>
        <name>Fe</name>
        <dbReference type="ChEBI" id="CHEBI:18248"/>
    </ligandPart>
</feature>
<dbReference type="PANTHER" id="PTHR24305">
    <property type="entry name" value="CYTOCHROME P450"/>
    <property type="match status" value="1"/>
</dbReference>
<dbReference type="AlphaFoldDB" id="M7TDZ4"/>
<keyword evidence="10" id="KW-1185">Reference proteome</keyword>
<dbReference type="GO" id="GO:0020037">
    <property type="term" value="F:heme binding"/>
    <property type="evidence" value="ECO:0007669"/>
    <property type="project" value="InterPro"/>
</dbReference>
<dbReference type="GO" id="GO:0004497">
    <property type="term" value="F:monooxygenase activity"/>
    <property type="evidence" value="ECO:0007669"/>
    <property type="project" value="UniProtKB-KW"/>
</dbReference>
<dbReference type="Gene3D" id="1.10.630.10">
    <property type="entry name" value="Cytochrome P450"/>
    <property type="match status" value="1"/>
</dbReference>
<dbReference type="eggNOG" id="KOG0158">
    <property type="taxonomic scope" value="Eukaryota"/>
</dbReference>
<dbReference type="SUPFAM" id="SSF48264">
    <property type="entry name" value="Cytochrome P450"/>
    <property type="match status" value="1"/>
</dbReference>
<dbReference type="EMBL" id="KB706971">
    <property type="protein sequence ID" value="EMR64920.1"/>
    <property type="molecule type" value="Genomic_DNA"/>
</dbReference>
<evidence type="ECO:0000256" key="7">
    <source>
        <dbReference type="PIRSR" id="PIRSR602401-1"/>
    </source>
</evidence>
<evidence type="ECO:0000256" key="3">
    <source>
        <dbReference type="ARBA" id="ARBA00022617"/>
    </source>
</evidence>